<dbReference type="GeneID" id="26382467"/>
<organism evidence="1 2">
    <name type="scientific">Sucra jujuba nucleopolyhedrovirus</name>
    <dbReference type="NCBI Taxonomy" id="1563660"/>
    <lineage>
        <taxon>Viruses</taxon>
        <taxon>Viruses incertae sedis</taxon>
        <taxon>Naldaviricetes</taxon>
        <taxon>Lefavirales</taxon>
        <taxon>Baculoviridae</taxon>
        <taxon>Alphabaculovirus</taxon>
        <taxon>Alphabaculovirus sujujubae</taxon>
    </lineage>
</organism>
<proteinExistence type="predicted"/>
<dbReference type="KEGG" id="vg:26382467"/>
<dbReference type="RefSeq" id="YP_009186703.1">
    <property type="nucleotide sequence ID" value="NC_028636.1"/>
</dbReference>
<sequence length="248" mass="29529">MMEAAAFVCYYNGGNVSKRFSREFLFFVLNSSLINHHVLWEQSSRKRLAITSRAMADQLMQINRQVYWPNGELFQCKIVSNTNYRDNNHLDQRHPRHYRQYIDSTRRGSLHHQRRWCGIDNLANLKKWKQQNQHERPQHYRRRRCFSTLEPHSIVVAENCASILSKQQPQEQVVDEMKKETVNENAIEDPSDTMVEQLPKTHKTATSTLDFDWYTDAFVDVQLYEDEDDEQDDINKNTMETKEIEIMV</sequence>
<accession>A0A097P8U6</accession>
<keyword evidence="2" id="KW-1185">Reference proteome</keyword>
<evidence type="ECO:0000313" key="2">
    <source>
        <dbReference type="Proteomes" id="UP000201917"/>
    </source>
</evidence>
<reference evidence="1 2" key="1">
    <citation type="journal article" date="2014" name="PLoS ONE">
        <title>Genomic Sequencing and Analysis of Sucra jujuba Nucleopolyhedrovirus.</title>
        <authorList>
            <person name="Liu X."/>
            <person name="Yin F."/>
            <person name="Zhu Z."/>
            <person name="Hou D."/>
            <person name="Wang J."/>
            <person name="Zhang L."/>
            <person name="Wang M."/>
            <person name="Wang H."/>
            <person name="Hu Z."/>
            <person name="Deng F."/>
        </authorList>
    </citation>
    <scope>NUCLEOTIDE SEQUENCE [LARGE SCALE GENOMIC DNA]</scope>
    <source>
        <strain evidence="1">473</strain>
    </source>
</reference>
<dbReference type="Proteomes" id="UP000201917">
    <property type="component" value="Segment"/>
</dbReference>
<evidence type="ECO:0000313" key="1">
    <source>
        <dbReference type="EMBL" id="AIU41251.1"/>
    </source>
</evidence>
<dbReference type="EMBL" id="KJ676450">
    <property type="protein sequence ID" value="AIU41251.1"/>
    <property type="molecule type" value="Genomic_DNA"/>
</dbReference>
<name>A0A097P8U6_9ABAC</name>
<dbReference type="OrthoDB" id="19502at10239"/>
<protein>
    <submittedName>
        <fullName evidence="1">Lef-6</fullName>
    </submittedName>
</protein>